<dbReference type="AlphaFoldDB" id="A0A7S3XJE3"/>
<evidence type="ECO:0000313" key="1">
    <source>
        <dbReference type="EMBL" id="CAE0621913.1"/>
    </source>
</evidence>
<organism evidence="1">
    <name type="scientific">Oxyrrhis marina</name>
    <name type="common">Dinoflagellate</name>
    <dbReference type="NCBI Taxonomy" id="2969"/>
    <lineage>
        <taxon>Eukaryota</taxon>
        <taxon>Sar</taxon>
        <taxon>Alveolata</taxon>
        <taxon>Dinophyceae</taxon>
        <taxon>Oxyrrhinales</taxon>
        <taxon>Oxyrrhinaceae</taxon>
        <taxon>Oxyrrhis</taxon>
    </lineage>
</organism>
<evidence type="ECO:0008006" key="2">
    <source>
        <dbReference type="Google" id="ProtNLM"/>
    </source>
</evidence>
<dbReference type="InterPro" id="IPR026317">
    <property type="entry name" value="P_C10"/>
</dbReference>
<gene>
    <name evidence="1" type="ORF">OMAR00292_LOCUS6775</name>
</gene>
<sequence>MAQQWPTLTAEQAEKALLTAISEFKQPDNAAKLKAAVSEVDGAADPMQAMMMRAAKLIPMVQEILAGPMKEYGFEGDGAVMAGVAQIQAHAGANDTIKDGVAAIYAALGGNVAALENFKAGEVEEEVCD</sequence>
<proteinExistence type="predicted"/>
<reference evidence="1" key="1">
    <citation type="submission" date="2021-01" db="EMBL/GenBank/DDBJ databases">
        <authorList>
            <person name="Corre E."/>
            <person name="Pelletier E."/>
            <person name="Niang G."/>
            <person name="Scheremetjew M."/>
            <person name="Finn R."/>
            <person name="Kale V."/>
            <person name="Holt S."/>
            <person name="Cochrane G."/>
            <person name="Meng A."/>
            <person name="Brown T."/>
            <person name="Cohen L."/>
        </authorList>
    </citation>
    <scope>NUCLEOTIDE SEQUENCE</scope>
    <source>
        <strain evidence="1">CCMP1795</strain>
    </source>
</reference>
<name>A0A7S3XJE3_OXYMA</name>
<protein>
    <recommendedName>
        <fullName evidence="2">Protein C10</fullName>
    </recommendedName>
</protein>
<accession>A0A7S3XJE3</accession>
<dbReference type="Pfam" id="PF14974">
    <property type="entry name" value="P_C10"/>
    <property type="match status" value="1"/>
</dbReference>
<dbReference type="EMBL" id="HBIT01012811">
    <property type="protein sequence ID" value="CAE0621913.1"/>
    <property type="molecule type" value="Transcribed_RNA"/>
</dbReference>